<comment type="caution">
    <text evidence="1">The sequence shown here is derived from an EMBL/GenBank/DDBJ whole genome shotgun (WGS) entry which is preliminary data.</text>
</comment>
<evidence type="ECO:0000313" key="2">
    <source>
        <dbReference type="Proteomes" id="UP000189835"/>
    </source>
</evidence>
<name>A0A1V4BSU7_MICAE</name>
<dbReference type="Proteomes" id="UP000189835">
    <property type="component" value="Unassembled WGS sequence"/>
</dbReference>
<protein>
    <submittedName>
        <fullName evidence="1">Transposase</fullName>
    </submittedName>
</protein>
<dbReference type="RefSeq" id="WP_012265936.1">
    <property type="nucleotide sequence ID" value="NZ_MVGR01000004.1"/>
</dbReference>
<proteinExistence type="predicted"/>
<accession>A0A1V4BSU7</accession>
<sequence length="100" mass="11615">MRNITKPTTAQCNLAIYTLFLLGEPKYISCVRLAQILGNLSHDSVNRFLWRENYTPKDLFDEVAPQIELEGGTISTDDMVIDKPYSHPAKAELIDYFYWW</sequence>
<organism evidence="1 2">
    <name type="scientific">Microcystis aeruginosa KW</name>
    <dbReference type="NCBI Taxonomy" id="1960155"/>
    <lineage>
        <taxon>Bacteria</taxon>
        <taxon>Bacillati</taxon>
        <taxon>Cyanobacteriota</taxon>
        <taxon>Cyanophyceae</taxon>
        <taxon>Oscillatoriophycideae</taxon>
        <taxon>Chroococcales</taxon>
        <taxon>Microcystaceae</taxon>
        <taxon>Microcystis</taxon>
    </lineage>
</organism>
<dbReference type="AlphaFoldDB" id="A0A1V4BSU7"/>
<reference evidence="1 2" key="1">
    <citation type="submission" date="2017-02" db="EMBL/GenBank/DDBJ databases">
        <title>Genome sequence of Microcystis aeruginosa KW.</title>
        <authorList>
            <person name="Oh H.-M."/>
            <person name="Ahn C.-Y."/>
            <person name="Jeong H."/>
            <person name="Srivastava A."/>
            <person name="Lee H.-G."/>
            <person name="Kang S.-R."/>
        </authorList>
    </citation>
    <scope>NUCLEOTIDE SEQUENCE [LARGE SCALE GENOMIC DNA]</scope>
    <source>
        <strain evidence="1 2">KW</strain>
    </source>
</reference>
<gene>
    <name evidence="1" type="ORF">B1L04_16250</name>
</gene>
<evidence type="ECO:0000313" key="1">
    <source>
        <dbReference type="EMBL" id="OPF17506.1"/>
    </source>
</evidence>
<dbReference type="EMBL" id="MVGR01000004">
    <property type="protein sequence ID" value="OPF17506.1"/>
    <property type="molecule type" value="Genomic_DNA"/>
</dbReference>